<dbReference type="CDD" id="cd00051">
    <property type="entry name" value="EFh"/>
    <property type="match status" value="2"/>
</dbReference>
<dbReference type="PROSITE" id="PS01360">
    <property type="entry name" value="ZF_MYND_1"/>
    <property type="match status" value="1"/>
</dbReference>
<dbReference type="PROSITE" id="PS50865">
    <property type="entry name" value="ZF_MYND_2"/>
    <property type="match status" value="1"/>
</dbReference>
<keyword evidence="8" id="KW-0223">Dioxygenase</keyword>
<dbReference type="Pfam" id="PF01753">
    <property type="entry name" value="zf-MYND"/>
    <property type="match status" value="1"/>
</dbReference>
<dbReference type="PROSITE" id="PS51471">
    <property type="entry name" value="FE2OG_OXY"/>
    <property type="match status" value="1"/>
</dbReference>
<feature type="domain" description="EF-hand" evidence="14">
    <location>
        <begin position="513"/>
        <end position="545"/>
    </location>
</feature>
<dbReference type="GO" id="GO:0071456">
    <property type="term" value="P:cellular response to hypoxia"/>
    <property type="evidence" value="ECO:0007669"/>
    <property type="project" value="TreeGrafter"/>
</dbReference>
<dbReference type="Gene3D" id="6.10.140.2220">
    <property type="match status" value="1"/>
</dbReference>
<dbReference type="SUPFAM" id="SSF47473">
    <property type="entry name" value="EF-hand"/>
    <property type="match status" value="1"/>
</dbReference>
<dbReference type="InterPro" id="IPR011992">
    <property type="entry name" value="EF-hand-dom_pair"/>
</dbReference>
<evidence type="ECO:0000256" key="12">
    <source>
        <dbReference type="ARBA" id="ARBA00049134"/>
    </source>
</evidence>
<keyword evidence="18" id="KW-1185">Reference proteome</keyword>
<dbReference type="GO" id="GO:0072686">
    <property type="term" value="C:mitotic spindle"/>
    <property type="evidence" value="ECO:0007669"/>
    <property type="project" value="UniProtKB-ARBA"/>
</dbReference>
<reference evidence="17 18" key="1">
    <citation type="submission" date="2015-01" db="EMBL/GenBank/DDBJ databases">
        <title>Evolution of Trichinella species and genotypes.</title>
        <authorList>
            <person name="Korhonen P.K."/>
            <person name="Edoardo P."/>
            <person name="Giuseppe L.R."/>
            <person name="Gasser R.B."/>
        </authorList>
    </citation>
    <scope>NUCLEOTIDE SEQUENCE [LARGE SCALE GENOMIC DNA]</scope>
    <source>
        <strain evidence="17">ISS1980</strain>
    </source>
</reference>
<gene>
    <name evidence="17" type="ORF">T10_4852</name>
</gene>
<keyword evidence="10" id="KW-0408">Iron</keyword>
<dbReference type="InterPro" id="IPR051559">
    <property type="entry name" value="HIF_prolyl_hydroxylases"/>
</dbReference>
<dbReference type="Pfam" id="PF13499">
    <property type="entry name" value="EF-hand_7"/>
    <property type="match status" value="2"/>
</dbReference>
<dbReference type="Gene3D" id="2.60.120.620">
    <property type="entry name" value="q2cbj1_9rhob like domain"/>
    <property type="match status" value="1"/>
</dbReference>
<dbReference type="OrthoDB" id="5952526at2759"/>
<organism evidence="17 18">
    <name type="scientific">Trichinella papuae</name>
    <dbReference type="NCBI Taxonomy" id="268474"/>
    <lineage>
        <taxon>Eukaryota</taxon>
        <taxon>Metazoa</taxon>
        <taxon>Ecdysozoa</taxon>
        <taxon>Nematoda</taxon>
        <taxon>Enoplea</taxon>
        <taxon>Dorylaimia</taxon>
        <taxon>Trichinellida</taxon>
        <taxon>Trichinellidae</taxon>
        <taxon>Trichinella</taxon>
    </lineage>
</organism>
<evidence type="ECO:0000256" key="13">
    <source>
        <dbReference type="PROSITE-ProRule" id="PRU00134"/>
    </source>
</evidence>
<dbReference type="PROSITE" id="PS50222">
    <property type="entry name" value="EF_HAND_2"/>
    <property type="match status" value="4"/>
</dbReference>
<evidence type="ECO:0000256" key="11">
    <source>
        <dbReference type="ARBA" id="ARBA00039004"/>
    </source>
</evidence>
<dbReference type="SMART" id="SM00054">
    <property type="entry name" value="EFh"/>
    <property type="match status" value="4"/>
</dbReference>
<keyword evidence="3" id="KW-0677">Repeat</keyword>
<evidence type="ECO:0000256" key="9">
    <source>
        <dbReference type="ARBA" id="ARBA00023002"/>
    </source>
</evidence>
<dbReference type="AlphaFoldDB" id="A0A0V1MYZ6"/>
<keyword evidence="2" id="KW-0479">Metal-binding</keyword>
<evidence type="ECO:0000313" key="18">
    <source>
        <dbReference type="Proteomes" id="UP000054843"/>
    </source>
</evidence>
<keyword evidence="9" id="KW-0560">Oxidoreductase</keyword>
<dbReference type="GO" id="GO:0160082">
    <property type="term" value="F:hypoxia-inducible factor-proline dioxygenase activity"/>
    <property type="evidence" value="ECO:0007669"/>
    <property type="project" value="UniProtKB-EC"/>
</dbReference>
<proteinExistence type="predicted"/>
<dbReference type="GO" id="GO:0005509">
    <property type="term" value="F:calcium ion binding"/>
    <property type="evidence" value="ECO:0007669"/>
    <property type="project" value="InterPro"/>
</dbReference>
<evidence type="ECO:0000256" key="10">
    <source>
        <dbReference type="ARBA" id="ARBA00023004"/>
    </source>
</evidence>
<feature type="domain" description="Fe2OG dioxygenase" evidence="16">
    <location>
        <begin position="270"/>
        <end position="366"/>
    </location>
</feature>
<dbReference type="GO" id="GO:0031418">
    <property type="term" value="F:L-ascorbic acid binding"/>
    <property type="evidence" value="ECO:0007669"/>
    <property type="project" value="UniProtKB-KW"/>
</dbReference>
<evidence type="ECO:0000313" key="17">
    <source>
        <dbReference type="EMBL" id="KRZ77016.1"/>
    </source>
</evidence>
<dbReference type="Pfam" id="PF13640">
    <property type="entry name" value="2OG-FeII_Oxy_3"/>
    <property type="match status" value="1"/>
</dbReference>
<dbReference type="PANTHER" id="PTHR12907">
    <property type="entry name" value="EGL NINE HOMOLOG-RELATED"/>
    <property type="match status" value="1"/>
</dbReference>
<dbReference type="InterPro" id="IPR044862">
    <property type="entry name" value="Pro_4_hyd_alph_FE2OG_OXY"/>
</dbReference>
<dbReference type="Gene3D" id="1.10.238.10">
    <property type="entry name" value="EF-hand"/>
    <property type="match status" value="3"/>
</dbReference>
<dbReference type="GO" id="GO:0008198">
    <property type="term" value="F:ferrous iron binding"/>
    <property type="evidence" value="ECO:0007669"/>
    <property type="project" value="TreeGrafter"/>
</dbReference>
<evidence type="ECO:0000256" key="5">
    <source>
        <dbReference type="ARBA" id="ARBA00022833"/>
    </source>
</evidence>
<evidence type="ECO:0000256" key="2">
    <source>
        <dbReference type="ARBA" id="ARBA00022723"/>
    </source>
</evidence>
<keyword evidence="4 13" id="KW-0863">Zinc-finger</keyword>
<dbReference type="Proteomes" id="UP000054843">
    <property type="component" value="Unassembled WGS sequence"/>
</dbReference>
<evidence type="ECO:0000256" key="4">
    <source>
        <dbReference type="ARBA" id="ARBA00022771"/>
    </source>
</evidence>
<evidence type="ECO:0000256" key="8">
    <source>
        <dbReference type="ARBA" id="ARBA00022964"/>
    </source>
</evidence>
<comment type="cofactor">
    <cofactor evidence="1">
        <name>L-ascorbate</name>
        <dbReference type="ChEBI" id="CHEBI:38290"/>
    </cofactor>
</comment>
<dbReference type="EMBL" id="JYDO01000023">
    <property type="protein sequence ID" value="KRZ77016.1"/>
    <property type="molecule type" value="Genomic_DNA"/>
</dbReference>
<dbReference type="InterPro" id="IPR002893">
    <property type="entry name" value="Znf_MYND"/>
</dbReference>
<dbReference type="PROSITE" id="PS00018">
    <property type="entry name" value="EF_HAND_1"/>
    <property type="match status" value="4"/>
</dbReference>
<keyword evidence="7" id="KW-0847">Vitamin C</keyword>
<evidence type="ECO:0000256" key="1">
    <source>
        <dbReference type="ARBA" id="ARBA00001961"/>
    </source>
</evidence>
<dbReference type="InterPro" id="IPR005123">
    <property type="entry name" value="Oxoglu/Fe-dep_dioxygenase_dom"/>
</dbReference>
<dbReference type="GO" id="GO:0008270">
    <property type="term" value="F:zinc ion binding"/>
    <property type="evidence" value="ECO:0007669"/>
    <property type="project" value="UniProtKB-KW"/>
</dbReference>
<evidence type="ECO:0000256" key="6">
    <source>
        <dbReference type="ARBA" id="ARBA00022837"/>
    </source>
</evidence>
<sequence>MVNRSVLFCSFCGKLSSDNVPLFKCSGCLKVCYCNRLHQQQHWNDHKKHCDNMHSSLLLKCHQSTGTGFLNDPNSRMKFNTTTTTTTTPITTTKICEQLNKQMPNSSKALDHLISSDVCTMACDLCKQKTNSNSSYAKELLDSCGVIQGSSVSLSMNLIQMDNLELRTKRLAHHVLCSLNHLGWTVVDDFLGYSHAAAVLNDVLNIYNSGRFVDGQISHKGSLSRQWRSDLIYWYSGVDDYLESIAYLLHQIDDLILSISSSLTDCRIDQKSKAMLSCYKVGSYYVKHVDNAERDGRLITCVYYMNRDWIAKLGGLLRIFPTNTKSQVDIEPLFDRLIIFWSDRRNPHEVTPTLSDRFAITVWYFDGLELGCQNDANAAFHSNCIRSISIQSHTTAPADQLTEEQIAEFKEAFSLFDKDGDGTITTKELGTVMRSLGQNPTEAELQDMINEVDADGNGTIDFPEFLTMMARKMKDTDSEEEIREAFRVFDKDGNGFISAAELRHVMTNLGEKLTDEEVDEMIREADIDGDGQVNYEEFVTMMTSK</sequence>
<dbReference type="InterPro" id="IPR018247">
    <property type="entry name" value="EF_Hand_1_Ca_BS"/>
</dbReference>
<feature type="domain" description="MYND-type" evidence="15">
    <location>
        <begin position="9"/>
        <end position="50"/>
    </location>
</feature>
<dbReference type="InterPro" id="IPR006620">
    <property type="entry name" value="Pro_4_hyd_alph"/>
</dbReference>
<protein>
    <recommendedName>
        <fullName evidence="11">hypoxia-inducible factor-proline dioxygenase</fullName>
        <ecNumber evidence="11">1.14.11.29</ecNumber>
    </recommendedName>
</protein>
<dbReference type="STRING" id="268474.A0A0V1MYZ6"/>
<evidence type="ECO:0000259" key="14">
    <source>
        <dbReference type="PROSITE" id="PS50222"/>
    </source>
</evidence>
<dbReference type="SUPFAM" id="SSF144232">
    <property type="entry name" value="HIT/MYND zinc finger-like"/>
    <property type="match status" value="1"/>
</dbReference>
<name>A0A0V1MYZ6_9BILA</name>
<evidence type="ECO:0000256" key="3">
    <source>
        <dbReference type="ARBA" id="ARBA00022737"/>
    </source>
</evidence>
<dbReference type="FunFam" id="1.10.238.10:FF:000527">
    <property type="entry name" value="Calmodulin-3"/>
    <property type="match status" value="1"/>
</dbReference>
<evidence type="ECO:0000259" key="16">
    <source>
        <dbReference type="PROSITE" id="PS51471"/>
    </source>
</evidence>
<keyword evidence="5" id="KW-0862">Zinc</keyword>
<dbReference type="EC" id="1.14.11.29" evidence="11"/>
<dbReference type="PANTHER" id="PTHR12907:SF26">
    <property type="entry name" value="HIF PROLYL HYDROXYLASE, ISOFORM C"/>
    <property type="match status" value="1"/>
</dbReference>
<dbReference type="InterPro" id="IPR002048">
    <property type="entry name" value="EF_hand_dom"/>
</dbReference>
<feature type="domain" description="EF-hand" evidence="14">
    <location>
        <begin position="404"/>
        <end position="439"/>
    </location>
</feature>
<feature type="domain" description="EF-hand" evidence="14">
    <location>
        <begin position="477"/>
        <end position="512"/>
    </location>
</feature>
<dbReference type="SMART" id="SM00702">
    <property type="entry name" value="P4Hc"/>
    <property type="match status" value="1"/>
</dbReference>
<comment type="catalytic activity">
    <reaction evidence="12">
        <text>L-prolyl-[hypoxia-inducible factor alpha subunit] + 2-oxoglutarate + O2 = trans-4-hydroxy-L-prolyl-[hypoxia-inducible factor alpha subunit] + succinate + CO2</text>
        <dbReference type="Rhea" id="RHEA:48400"/>
        <dbReference type="Rhea" id="RHEA-COMP:12093"/>
        <dbReference type="Rhea" id="RHEA-COMP:12094"/>
        <dbReference type="ChEBI" id="CHEBI:15379"/>
        <dbReference type="ChEBI" id="CHEBI:16526"/>
        <dbReference type="ChEBI" id="CHEBI:16810"/>
        <dbReference type="ChEBI" id="CHEBI:30031"/>
        <dbReference type="ChEBI" id="CHEBI:50342"/>
        <dbReference type="ChEBI" id="CHEBI:61965"/>
        <dbReference type="EC" id="1.14.11.29"/>
    </reaction>
</comment>
<keyword evidence="6" id="KW-0106">Calcium</keyword>
<accession>A0A0V1MYZ6</accession>
<comment type="caution">
    <text evidence="17">The sequence shown here is derived from an EMBL/GenBank/DDBJ whole genome shotgun (WGS) entry which is preliminary data.</text>
</comment>
<feature type="domain" description="EF-hand" evidence="14">
    <location>
        <begin position="440"/>
        <end position="475"/>
    </location>
</feature>
<evidence type="ECO:0000256" key="7">
    <source>
        <dbReference type="ARBA" id="ARBA00022896"/>
    </source>
</evidence>
<evidence type="ECO:0000259" key="15">
    <source>
        <dbReference type="PROSITE" id="PS50865"/>
    </source>
</evidence>